<keyword evidence="1" id="KW-0732">Signal</keyword>
<accession>A0A2P5EGK8</accession>
<proteinExistence type="predicted"/>
<gene>
    <name evidence="2" type="ORF">TorRG33x02_195020</name>
</gene>
<reference evidence="3" key="1">
    <citation type="submission" date="2016-06" db="EMBL/GenBank/DDBJ databases">
        <title>Parallel loss of symbiosis genes in relatives of nitrogen-fixing non-legume Parasponia.</title>
        <authorList>
            <person name="Van Velzen R."/>
            <person name="Holmer R."/>
            <person name="Bu F."/>
            <person name="Rutten L."/>
            <person name="Van Zeijl A."/>
            <person name="Liu W."/>
            <person name="Santuari L."/>
            <person name="Cao Q."/>
            <person name="Sharma T."/>
            <person name="Shen D."/>
            <person name="Roswanjaya Y."/>
            <person name="Wardhani T."/>
            <person name="Kalhor M.S."/>
            <person name="Jansen J."/>
            <person name="Van den Hoogen J."/>
            <person name="Gungor B."/>
            <person name="Hartog M."/>
            <person name="Hontelez J."/>
            <person name="Verver J."/>
            <person name="Yang W.-C."/>
            <person name="Schijlen E."/>
            <person name="Repin R."/>
            <person name="Schilthuizen M."/>
            <person name="Schranz E."/>
            <person name="Heidstra R."/>
            <person name="Miyata K."/>
            <person name="Fedorova E."/>
            <person name="Kohlen W."/>
            <person name="Bisseling T."/>
            <person name="Smit S."/>
            <person name="Geurts R."/>
        </authorList>
    </citation>
    <scope>NUCLEOTIDE SEQUENCE [LARGE SCALE GENOMIC DNA]</scope>
    <source>
        <strain evidence="3">cv. RG33-2</strain>
    </source>
</reference>
<keyword evidence="3" id="KW-1185">Reference proteome</keyword>
<feature type="signal peptide" evidence="1">
    <location>
        <begin position="1"/>
        <end position="16"/>
    </location>
</feature>
<comment type="caution">
    <text evidence="2">The sequence shown here is derived from an EMBL/GenBank/DDBJ whole genome shotgun (WGS) entry which is preliminary data.</text>
</comment>
<organism evidence="2 3">
    <name type="scientific">Trema orientale</name>
    <name type="common">Charcoal tree</name>
    <name type="synonym">Celtis orientalis</name>
    <dbReference type="NCBI Taxonomy" id="63057"/>
    <lineage>
        <taxon>Eukaryota</taxon>
        <taxon>Viridiplantae</taxon>
        <taxon>Streptophyta</taxon>
        <taxon>Embryophyta</taxon>
        <taxon>Tracheophyta</taxon>
        <taxon>Spermatophyta</taxon>
        <taxon>Magnoliopsida</taxon>
        <taxon>eudicotyledons</taxon>
        <taxon>Gunneridae</taxon>
        <taxon>Pentapetalae</taxon>
        <taxon>rosids</taxon>
        <taxon>fabids</taxon>
        <taxon>Rosales</taxon>
        <taxon>Cannabaceae</taxon>
        <taxon>Trema</taxon>
    </lineage>
</organism>
<sequence>MINSFTFFSMSLASLAKPWMQKTRPPKQRAICLLSLSVTLQSQAYILSMNSSKCRIRMSSASSSSPLKCINAFSMLHDKFSTCESFFNATWRVVAEEASSSRHLSDDPTLLLKSSIS</sequence>
<dbReference type="Proteomes" id="UP000237000">
    <property type="component" value="Unassembled WGS sequence"/>
</dbReference>
<evidence type="ECO:0000313" key="2">
    <source>
        <dbReference type="EMBL" id="PON84675.1"/>
    </source>
</evidence>
<dbReference type="OrthoDB" id="10341499at2759"/>
<evidence type="ECO:0000256" key="1">
    <source>
        <dbReference type="SAM" id="SignalP"/>
    </source>
</evidence>
<protein>
    <recommendedName>
        <fullName evidence="4">Secreted protein</fullName>
    </recommendedName>
</protein>
<name>A0A2P5EGK8_TREOI</name>
<dbReference type="EMBL" id="JXTC01000158">
    <property type="protein sequence ID" value="PON84675.1"/>
    <property type="molecule type" value="Genomic_DNA"/>
</dbReference>
<dbReference type="AlphaFoldDB" id="A0A2P5EGK8"/>
<evidence type="ECO:0008006" key="4">
    <source>
        <dbReference type="Google" id="ProtNLM"/>
    </source>
</evidence>
<feature type="chain" id="PRO_5015198484" description="Secreted protein" evidence="1">
    <location>
        <begin position="17"/>
        <end position="117"/>
    </location>
</feature>
<evidence type="ECO:0000313" key="3">
    <source>
        <dbReference type="Proteomes" id="UP000237000"/>
    </source>
</evidence>
<dbReference type="InParanoid" id="A0A2P5EGK8"/>